<keyword evidence="5 7" id="KW-1133">Transmembrane helix</keyword>
<comment type="caution">
    <text evidence="7">Lacks conserved residue(s) required for the propagation of feature annotation.</text>
</comment>
<dbReference type="GO" id="GO:0015293">
    <property type="term" value="F:symporter activity"/>
    <property type="evidence" value="ECO:0007669"/>
    <property type="project" value="UniProtKB-UniRule"/>
</dbReference>
<dbReference type="PRINTS" id="PR00173">
    <property type="entry name" value="EDTRNSPORT"/>
</dbReference>
<feature type="transmembrane region" description="Helical" evidence="7">
    <location>
        <begin position="78"/>
        <end position="103"/>
    </location>
</feature>
<comment type="subcellular location">
    <subcellularLocation>
        <location evidence="1">Cell membrane</location>
        <topology evidence="1">Multi-pass membrane protein</topology>
    </subcellularLocation>
    <subcellularLocation>
        <location evidence="7">Membrane</location>
        <topology evidence="7">Multi-pass membrane protein</topology>
    </subcellularLocation>
</comment>
<protein>
    <recommendedName>
        <fullName evidence="7">Amino acid transporter</fullName>
    </recommendedName>
</protein>
<dbReference type="VEuPathDB" id="FungiDB:PYU1_G009446"/>
<keyword evidence="9" id="KW-1185">Reference proteome</keyword>
<evidence type="ECO:0000256" key="3">
    <source>
        <dbReference type="ARBA" id="ARBA00022475"/>
    </source>
</evidence>
<keyword evidence="3" id="KW-1003">Cell membrane</keyword>
<feature type="transmembrane region" description="Helical" evidence="7">
    <location>
        <begin position="115"/>
        <end position="135"/>
    </location>
</feature>
<evidence type="ECO:0000313" key="9">
    <source>
        <dbReference type="Proteomes" id="UP000019132"/>
    </source>
</evidence>
<dbReference type="Proteomes" id="UP000019132">
    <property type="component" value="Unassembled WGS sequence"/>
</dbReference>
<dbReference type="PANTHER" id="PTHR42865">
    <property type="entry name" value="PROTON/GLUTAMATE-ASPARTATE SYMPORTER"/>
    <property type="match status" value="1"/>
</dbReference>
<comment type="similarity">
    <text evidence="7">Belongs to the dicarboxylate/amino acid:cation symporter (DAACS) (TC 2.A.23) family.</text>
</comment>
<dbReference type="InParanoid" id="K3WWW6"/>
<keyword evidence="7" id="KW-0769">Symport</keyword>
<evidence type="ECO:0000256" key="5">
    <source>
        <dbReference type="ARBA" id="ARBA00022989"/>
    </source>
</evidence>
<evidence type="ECO:0000256" key="7">
    <source>
        <dbReference type="RuleBase" id="RU361216"/>
    </source>
</evidence>
<dbReference type="GO" id="GO:0005886">
    <property type="term" value="C:plasma membrane"/>
    <property type="evidence" value="ECO:0007669"/>
    <property type="project" value="UniProtKB-SubCell"/>
</dbReference>
<dbReference type="InterPro" id="IPR036458">
    <property type="entry name" value="Na:dicarbo_symporter_sf"/>
</dbReference>
<evidence type="ECO:0000313" key="8">
    <source>
        <dbReference type="EnsemblProtists" id="PYU1_T009464"/>
    </source>
</evidence>
<feature type="transmembrane region" description="Helical" evidence="7">
    <location>
        <begin position="37"/>
        <end position="58"/>
    </location>
</feature>
<sequence>MVLSPRSQTAYDLIETPSSVKADAPPTQTRAQRLKELYFGIPGILLGAVIGIFIGWGLQKGSPSEELMSWIGVPGSLFIRAIKCIVTPVVFCSLVVGMADMLAVGKASSIGVRTVLLYLTTTVIASCEGLVWVLIFRPYFGNKAQEVVSTTA</sequence>
<dbReference type="Gene3D" id="1.10.3860.10">
    <property type="entry name" value="Sodium:dicarboxylate symporter"/>
    <property type="match status" value="1"/>
</dbReference>
<proteinExistence type="inferred from homology"/>
<evidence type="ECO:0000256" key="1">
    <source>
        <dbReference type="ARBA" id="ARBA00004651"/>
    </source>
</evidence>
<reference evidence="8" key="3">
    <citation type="submission" date="2015-02" db="UniProtKB">
        <authorList>
            <consortium name="EnsemblProtists"/>
        </authorList>
    </citation>
    <scope>IDENTIFICATION</scope>
    <source>
        <strain evidence="8">DAOM BR144</strain>
    </source>
</reference>
<keyword evidence="6 7" id="KW-0472">Membrane</keyword>
<reference evidence="9" key="2">
    <citation type="submission" date="2010-04" db="EMBL/GenBank/DDBJ databases">
        <authorList>
            <person name="Buell R."/>
            <person name="Hamilton J."/>
            <person name="Hostetler J."/>
        </authorList>
    </citation>
    <scope>NUCLEOTIDE SEQUENCE [LARGE SCALE GENOMIC DNA]</scope>
    <source>
        <strain evidence="9">DAOM:BR144</strain>
    </source>
</reference>
<evidence type="ECO:0000256" key="2">
    <source>
        <dbReference type="ARBA" id="ARBA00022448"/>
    </source>
</evidence>
<dbReference type="Pfam" id="PF00375">
    <property type="entry name" value="SDF"/>
    <property type="match status" value="1"/>
</dbReference>
<dbReference type="AlphaFoldDB" id="K3WWW6"/>
<organism evidence="8 9">
    <name type="scientific">Globisporangium ultimum (strain ATCC 200006 / CBS 805.95 / DAOM BR144)</name>
    <name type="common">Pythium ultimum</name>
    <dbReference type="NCBI Taxonomy" id="431595"/>
    <lineage>
        <taxon>Eukaryota</taxon>
        <taxon>Sar</taxon>
        <taxon>Stramenopiles</taxon>
        <taxon>Oomycota</taxon>
        <taxon>Peronosporomycetes</taxon>
        <taxon>Pythiales</taxon>
        <taxon>Pythiaceae</taxon>
        <taxon>Globisporangium</taxon>
    </lineage>
</organism>
<dbReference type="EnsemblProtists" id="PYU1_T009464">
    <property type="protein sequence ID" value="PYU1_T009464"/>
    <property type="gene ID" value="PYU1_G009446"/>
</dbReference>
<name>K3WWW6_GLOUD</name>
<dbReference type="InterPro" id="IPR001991">
    <property type="entry name" value="Na-dicarboxylate_symporter"/>
</dbReference>
<dbReference type="PANTHER" id="PTHR42865:SF7">
    <property type="entry name" value="PROTON_GLUTAMATE-ASPARTATE SYMPORTER"/>
    <property type="match status" value="1"/>
</dbReference>
<dbReference type="STRING" id="431595.K3WWW6"/>
<dbReference type="EMBL" id="GL376622">
    <property type="status" value="NOT_ANNOTATED_CDS"/>
    <property type="molecule type" value="Genomic_DNA"/>
</dbReference>
<keyword evidence="4 7" id="KW-0812">Transmembrane</keyword>
<accession>K3WWW6</accession>
<dbReference type="HOGENOM" id="CLU_1514520_0_0_1"/>
<keyword evidence="2 7" id="KW-0813">Transport</keyword>
<evidence type="ECO:0000256" key="6">
    <source>
        <dbReference type="ARBA" id="ARBA00023136"/>
    </source>
</evidence>
<dbReference type="SUPFAM" id="SSF118215">
    <property type="entry name" value="Proton glutamate symport protein"/>
    <property type="match status" value="1"/>
</dbReference>
<reference evidence="9" key="1">
    <citation type="journal article" date="2010" name="Genome Biol.">
        <title>Genome sequence of the necrotrophic plant pathogen Pythium ultimum reveals original pathogenicity mechanisms and effector repertoire.</title>
        <authorList>
            <person name="Levesque C.A."/>
            <person name="Brouwer H."/>
            <person name="Cano L."/>
            <person name="Hamilton J.P."/>
            <person name="Holt C."/>
            <person name="Huitema E."/>
            <person name="Raffaele S."/>
            <person name="Robideau G.P."/>
            <person name="Thines M."/>
            <person name="Win J."/>
            <person name="Zerillo M.M."/>
            <person name="Beakes G.W."/>
            <person name="Boore J.L."/>
            <person name="Busam D."/>
            <person name="Dumas B."/>
            <person name="Ferriera S."/>
            <person name="Fuerstenberg S.I."/>
            <person name="Gachon C.M."/>
            <person name="Gaulin E."/>
            <person name="Govers F."/>
            <person name="Grenville-Briggs L."/>
            <person name="Horner N."/>
            <person name="Hostetler J."/>
            <person name="Jiang R.H."/>
            <person name="Johnson J."/>
            <person name="Krajaejun T."/>
            <person name="Lin H."/>
            <person name="Meijer H.J."/>
            <person name="Moore B."/>
            <person name="Morris P."/>
            <person name="Phuntmart V."/>
            <person name="Puiu D."/>
            <person name="Shetty J."/>
            <person name="Stajich J.E."/>
            <person name="Tripathy S."/>
            <person name="Wawra S."/>
            <person name="van West P."/>
            <person name="Whitty B.R."/>
            <person name="Coutinho P.M."/>
            <person name="Henrissat B."/>
            <person name="Martin F."/>
            <person name="Thomas P.D."/>
            <person name="Tyler B.M."/>
            <person name="De Vries R.P."/>
            <person name="Kamoun S."/>
            <person name="Yandell M."/>
            <person name="Tisserat N."/>
            <person name="Buell C.R."/>
        </authorList>
    </citation>
    <scope>NUCLEOTIDE SEQUENCE</scope>
    <source>
        <strain evidence="9">DAOM:BR144</strain>
    </source>
</reference>
<evidence type="ECO:0000256" key="4">
    <source>
        <dbReference type="ARBA" id="ARBA00022692"/>
    </source>
</evidence>